<dbReference type="PATRIC" id="fig|997883.3.peg.4739"/>
<reference evidence="2 3" key="1">
    <citation type="submission" date="2012-02" db="EMBL/GenBank/DDBJ databases">
        <title>The Genome Sequence of Bacteroides fragilis CL07T12C05.</title>
        <authorList>
            <consortium name="The Broad Institute Genome Sequencing Platform"/>
            <person name="Earl A."/>
            <person name="Ward D."/>
            <person name="Feldgarden M."/>
            <person name="Gevers D."/>
            <person name="Zitomersky N.L."/>
            <person name="Coyne M.J."/>
            <person name="Comstock L.E."/>
            <person name="Young S.K."/>
            <person name="Zeng Q."/>
            <person name="Gargeya S."/>
            <person name="Fitzgerald M."/>
            <person name="Haas B."/>
            <person name="Abouelleil A."/>
            <person name="Alvarado L."/>
            <person name="Arachchi H.M."/>
            <person name="Berlin A."/>
            <person name="Chapman S.B."/>
            <person name="Gearin G."/>
            <person name="Goldberg J."/>
            <person name="Griggs A."/>
            <person name="Gujja S."/>
            <person name="Hansen M."/>
            <person name="Heiman D."/>
            <person name="Howarth C."/>
            <person name="Larimer J."/>
            <person name="Lui A."/>
            <person name="MacDonald P.J.P."/>
            <person name="McCowen C."/>
            <person name="Montmayeur A."/>
            <person name="Murphy C."/>
            <person name="Neiman D."/>
            <person name="Pearson M."/>
            <person name="Priest M."/>
            <person name="Roberts A."/>
            <person name="Saif S."/>
            <person name="Shea T."/>
            <person name="Sisk P."/>
            <person name="Stolte C."/>
            <person name="Sykes S."/>
            <person name="Wortman J."/>
            <person name="Nusbaum C."/>
            <person name="Birren B."/>
        </authorList>
    </citation>
    <scope>NUCLEOTIDE SEQUENCE [LARGE SCALE GENOMIC DNA]</scope>
    <source>
        <strain evidence="2 3">CL07T12C05</strain>
    </source>
</reference>
<dbReference type="EMBL" id="AGXN01000028">
    <property type="protein sequence ID" value="EIY89137.1"/>
    <property type="molecule type" value="Genomic_DNA"/>
</dbReference>
<dbReference type="Proteomes" id="UP000003879">
    <property type="component" value="Unassembled WGS sequence"/>
</dbReference>
<protein>
    <recommendedName>
        <fullName evidence="1">BACON domain-containing protein</fullName>
    </recommendedName>
</protein>
<sequence>MHSRSVYRMQNVRQSLRSGNKMILGEKNALHLECKVFLSAQKKMDEKRTMTGKRIYTGLMGLLLFLAFACTDDRESPGGTNGNPSLVFRMTRASADIINNTQVYLFDGDGATAGQFRQKVPDVTYAADRLTMPVAAGTWDITLVSADGDVNSGLIQPVRGQARSSLKMWETRSVGGSLPSMPELRTAYVTGQQVIAGQDNVASETALLSRNVALVKVVIADAGGLDINGTHTMKLTNVPTTLNWEGGLYPNKNNPTVSAEPMTGTFTMHNNTAMAGHQYSDTLRFIVPAHKGTDYLNALPTDTTTSHLKLSVDLASEGGTRFEKTDVVIPRVPRVNGILLVRIFLGGKLDVSTEILNWQDTQLEADLSQTQLYTDKASVGMAFKDTIHVNTNAREYTVEKAPGATWITSVKKLDGNAVEITADLDSYVDNHPRTSYITIKANNVTKKIPVTQRPDRGTIKVSVNKLQFSPPHPTASLDVRSVGGNWKLLSQSSKATAATTQGTAGSTSVTFTRTSTSDDSLYDEYYGEGQAVFKNMMTLDTDTVHLSNLFIGIIDDLIEVAQPTVHPDTTCTVNNVKVYGGDTRDLTIINKPSWIHPAPETDYNPATGIFTFVCDREPNEEERYGEITLGHIDDPDYTVKVSVLQAIIVRIPEFNYFVVQFVWSANDVDVKVGFTGNPTSVVVNGITYNTSSVDAFQNQWVGWSQGGVVNYDNKELLKWGGDATSGQGETAFFNAPVINSAPYPGQHGIDPNAPGLLPRTVTLQVNAGWYRGGGIPMTCNIYAYLGGTMSHVGTNFVNQGGTLVYTSTNKFNVQASGSKQYDHICDIVYDRKKHTAKINWKGTLWTGTRSMRVPMRSVEETQKPYWTPTIVDTYSNSYRGQGK</sequence>
<dbReference type="InterPro" id="IPR024361">
    <property type="entry name" value="BACON"/>
</dbReference>
<dbReference type="HOGENOM" id="CLU_326171_0_0_10"/>
<dbReference type="Pfam" id="PF13004">
    <property type="entry name" value="BACON"/>
    <property type="match status" value="1"/>
</dbReference>
<gene>
    <name evidence="2" type="ORF">HMPREF1056_04482</name>
</gene>
<dbReference type="RefSeq" id="WP_005799115.1">
    <property type="nucleotide sequence ID" value="NZ_JH724219.1"/>
</dbReference>
<evidence type="ECO:0000313" key="3">
    <source>
        <dbReference type="Proteomes" id="UP000003879"/>
    </source>
</evidence>
<accession>A0A0E2AIL7</accession>
<evidence type="ECO:0000259" key="1">
    <source>
        <dbReference type="Pfam" id="PF13004"/>
    </source>
</evidence>
<comment type="caution">
    <text evidence="2">The sequence shown here is derived from an EMBL/GenBank/DDBJ whole genome shotgun (WGS) entry which is preliminary data.</text>
</comment>
<evidence type="ECO:0000313" key="2">
    <source>
        <dbReference type="EMBL" id="EIY89137.1"/>
    </source>
</evidence>
<dbReference type="AlphaFoldDB" id="A0A0E2AIL7"/>
<feature type="domain" description="BACON" evidence="1">
    <location>
        <begin position="399"/>
        <end position="452"/>
    </location>
</feature>
<proteinExistence type="predicted"/>
<name>A0A0E2AIL7_BACFG</name>
<organism evidence="2 3">
    <name type="scientific">Bacteroides fragilis CL07T12C05</name>
    <dbReference type="NCBI Taxonomy" id="997883"/>
    <lineage>
        <taxon>Bacteria</taxon>
        <taxon>Pseudomonadati</taxon>
        <taxon>Bacteroidota</taxon>
        <taxon>Bacteroidia</taxon>
        <taxon>Bacteroidales</taxon>
        <taxon>Bacteroidaceae</taxon>
        <taxon>Bacteroides</taxon>
    </lineage>
</organism>